<sequence length="297" mass="33819">MSSWRKRSSAAASLEAAAHQLTERDRAIIAALAEFRLFTLEQLCRLFFTSMSAARDRLSTLFERGFLARSRPSTRAAYRYYLGPLGLRLLHADRVAAYEQSSVDDYGNRAVPNPGRAPTAAKAREYGEGVFLSSQRPHREGVSDFYSRLVASTRAHPETRLIQWEIETSQHRWWTALSLRPDGIFDLDIAGLVRPFWFEFDTGTETIDRLVEKVRRWNSFIERHLKMSWTLPLMLIELTKPGREDNLHAWLELLGTVQGVATTVTARSADPLGPVWRVCGDRPDSLRPLAEIPPPNR</sequence>
<dbReference type="RefSeq" id="WP_125248522.1">
    <property type="nucleotide sequence ID" value="NZ_RSEB01000004.1"/>
</dbReference>
<accession>A0A426UVE0</accession>
<keyword evidence="2" id="KW-1185">Reference proteome</keyword>
<dbReference type="Proteomes" id="UP000277256">
    <property type="component" value="Unassembled WGS sequence"/>
</dbReference>
<dbReference type="InterPro" id="IPR036388">
    <property type="entry name" value="WH-like_DNA-bd_sf"/>
</dbReference>
<name>A0A426UVE0_9ACTN</name>
<comment type="caution">
    <text evidence="1">The sequence shown here is derived from an EMBL/GenBank/DDBJ whole genome shotgun (WGS) entry which is preliminary data.</text>
</comment>
<proteinExistence type="predicted"/>
<gene>
    <name evidence="1" type="ORF">EIW28_14945</name>
</gene>
<dbReference type="OrthoDB" id="2562278at2"/>
<dbReference type="InterPro" id="IPR025855">
    <property type="entry name" value="Replic_Relax"/>
</dbReference>
<protein>
    <submittedName>
        <fullName evidence="1">Uncharacterized protein</fullName>
    </submittedName>
</protein>
<dbReference type="Pfam" id="PF13814">
    <property type="entry name" value="Replic_Relax"/>
    <property type="match status" value="1"/>
</dbReference>
<dbReference type="Gene3D" id="1.10.10.10">
    <property type="entry name" value="Winged helix-like DNA-binding domain superfamily/Winged helix DNA-binding domain"/>
    <property type="match status" value="1"/>
</dbReference>
<dbReference type="InterPro" id="IPR036390">
    <property type="entry name" value="WH_DNA-bd_sf"/>
</dbReference>
<dbReference type="SUPFAM" id="SSF46785">
    <property type="entry name" value="Winged helix' DNA-binding domain"/>
    <property type="match status" value="1"/>
</dbReference>
<dbReference type="EMBL" id="RSEB01000004">
    <property type="protein sequence ID" value="RRR98213.1"/>
    <property type="molecule type" value="Genomic_DNA"/>
</dbReference>
<dbReference type="AlphaFoldDB" id="A0A426UVE0"/>
<evidence type="ECO:0000313" key="2">
    <source>
        <dbReference type="Proteomes" id="UP000277256"/>
    </source>
</evidence>
<evidence type="ECO:0000313" key="1">
    <source>
        <dbReference type="EMBL" id="RRR98213.1"/>
    </source>
</evidence>
<reference evidence="1 2" key="1">
    <citation type="submission" date="2018-12" db="EMBL/GenBank/DDBJ databases">
        <title>Glycomyces sp. YIM 121974 draft genome.</title>
        <authorList>
            <person name="Li Q."/>
        </authorList>
    </citation>
    <scope>NUCLEOTIDE SEQUENCE [LARGE SCALE GENOMIC DNA]</scope>
    <source>
        <strain evidence="1 2">YIM 121974</strain>
    </source>
</reference>
<organism evidence="1 2">
    <name type="scientific">Glycomyces terrestris</name>
    <dbReference type="NCBI Taxonomy" id="2493553"/>
    <lineage>
        <taxon>Bacteria</taxon>
        <taxon>Bacillati</taxon>
        <taxon>Actinomycetota</taxon>
        <taxon>Actinomycetes</taxon>
        <taxon>Glycomycetales</taxon>
        <taxon>Glycomycetaceae</taxon>
        <taxon>Glycomyces</taxon>
    </lineage>
</organism>